<feature type="region of interest" description="Disordered" evidence="1">
    <location>
        <begin position="174"/>
        <end position="256"/>
    </location>
</feature>
<evidence type="ECO:0000313" key="2">
    <source>
        <dbReference type="EMBL" id="CAE7569411.1"/>
    </source>
</evidence>
<dbReference type="AlphaFoldDB" id="A0A812UG23"/>
<feature type="non-terminal residue" evidence="2">
    <location>
        <position position="284"/>
    </location>
</feature>
<organism evidence="2 3">
    <name type="scientific">Symbiodinium pilosum</name>
    <name type="common">Dinoflagellate</name>
    <dbReference type="NCBI Taxonomy" id="2952"/>
    <lineage>
        <taxon>Eukaryota</taxon>
        <taxon>Sar</taxon>
        <taxon>Alveolata</taxon>
        <taxon>Dinophyceae</taxon>
        <taxon>Suessiales</taxon>
        <taxon>Symbiodiniaceae</taxon>
        <taxon>Symbiodinium</taxon>
    </lineage>
</organism>
<proteinExistence type="predicted"/>
<reference evidence="2" key="1">
    <citation type="submission" date="2021-02" db="EMBL/GenBank/DDBJ databases">
        <authorList>
            <person name="Dougan E. K."/>
            <person name="Rhodes N."/>
            <person name="Thang M."/>
            <person name="Chan C."/>
        </authorList>
    </citation>
    <scope>NUCLEOTIDE SEQUENCE</scope>
</reference>
<dbReference type="EMBL" id="CAJNIZ010037091">
    <property type="protein sequence ID" value="CAE7569411.1"/>
    <property type="molecule type" value="Genomic_DNA"/>
</dbReference>
<feature type="compositionally biased region" description="Acidic residues" evidence="1">
    <location>
        <begin position="212"/>
        <end position="225"/>
    </location>
</feature>
<dbReference type="Proteomes" id="UP000649617">
    <property type="component" value="Unassembled WGS sequence"/>
</dbReference>
<protein>
    <submittedName>
        <fullName evidence="2">Uncharacterized protein</fullName>
    </submittedName>
</protein>
<keyword evidence="3" id="KW-1185">Reference proteome</keyword>
<accession>A0A812UG23</accession>
<evidence type="ECO:0000256" key="1">
    <source>
        <dbReference type="SAM" id="MobiDB-lite"/>
    </source>
</evidence>
<name>A0A812UG23_SYMPI</name>
<evidence type="ECO:0000313" key="3">
    <source>
        <dbReference type="Proteomes" id="UP000649617"/>
    </source>
</evidence>
<sequence>MRRDRKPHPAFDVPGEADLVGRICEILAFNPIEVNNLSSRFATMFNQVVRNNEHTPFCPDKRNDGSFKKWLLACGFKVGPLFERNRSLVYLPQHQEDQRQKVLENFAPDDREVPRCRLQRAKNGGTRTRCEYTTVRNGEAQKTLNRRWEVKQDAEPQNQLSMLMAAACFLAAPPRVSPDASPTRSEAGESPEMTQMPSEPEPEQCESANDADAAEEEDRADDGDGVEQATLYKDSDFSEQQDGPEASDESDCAENPAVWVEVLPAFEELDEEDFVMIGDSTWEE</sequence>
<gene>
    <name evidence="2" type="ORF">SPIL2461_LOCUS15325</name>
</gene>
<comment type="caution">
    <text evidence="2">The sequence shown here is derived from an EMBL/GenBank/DDBJ whole genome shotgun (WGS) entry which is preliminary data.</text>
</comment>